<reference evidence="1" key="1">
    <citation type="journal article" date="2022" name="bioRxiv">
        <title>Sequencing and chromosome-scale assembly of the giantPleurodeles waltlgenome.</title>
        <authorList>
            <person name="Brown T."/>
            <person name="Elewa A."/>
            <person name="Iarovenko S."/>
            <person name="Subramanian E."/>
            <person name="Araus A.J."/>
            <person name="Petzold A."/>
            <person name="Susuki M."/>
            <person name="Suzuki K.-i.T."/>
            <person name="Hayashi T."/>
            <person name="Toyoda A."/>
            <person name="Oliveira C."/>
            <person name="Osipova E."/>
            <person name="Leigh N.D."/>
            <person name="Simon A."/>
            <person name="Yun M.H."/>
        </authorList>
    </citation>
    <scope>NUCLEOTIDE SEQUENCE</scope>
    <source>
        <strain evidence="1">20211129_DDA</strain>
        <tissue evidence="1">Liver</tissue>
    </source>
</reference>
<dbReference type="AlphaFoldDB" id="A0AAV7SA06"/>
<protein>
    <submittedName>
        <fullName evidence="1">Uncharacterized protein</fullName>
    </submittedName>
</protein>
<name>A0AAV7SA06_PLEWA</name>
<evidence type="ECO:0000313" key="1">
    <source>
        <dbReference type="EMBL" id="KAJ1161042.1"/>
    </source>
</evidence>
<evidence type="ECO:0000313" key="2">
    <source>
        <dbReference type="Proteomes" id="UP001066276"/>
    </source>
</evidence>
<comment type="caution">
    <text evidence="1">The sequence shown here is derived from an EMBL/GenBank/DDBJ whole genome shotgun (WGS) entry which is preliminary data.</text>
</comment>
<dbReference type="Proteomes" id="UP001066276">
    <property type="component" value="Chromosome 4_2"/>
</dbReference>
<keyword evidence="2" id="KW-1185">Reference proteome</keyword>
<organism evidence="1 2">
    <name type="scientific">Pleurodeles waltl</name>
    <name type="common">Iberian ribbed newt</name>
    <dbReference type="NCBI Taxonomy" id="8319"/>
    <lineage>
        <taxon>Eukaryota</taxon>
        <taxon>Metazoa</taxon>
        <taxon>Chordata</taxon>
        <taxon>Craniata</taxon>
        <taxon>Vertebrata</taxon>
        <taxon>Euteleostomi</taxon>
        <taxon>Amphibia</taxon>
        <taxon>Batrachia</taxon>
        <taxon>Caudata</taxon>
        <taxon>Salamandroidea</taxon>
        <taxon>Salamandridae</taxon>
        <taxon>Pleurodelinae</taxon>
        <taxon>Pleurodeles</taxon>
    </lineage>
</organism>
<accession>A0AAV7SA06</accession>
<sequence>MASNAKVQEALRLLWEAGCLDLVMMEALHAPRPARRVASDVAGEKVDNLAMVQVINRQSTRDTQVLKLLRVFVLQCLRHDIYFRARHVHGADNDIVDA</sequence>
<dbReference type="EMBL" id="JANPWB010000008">
    <property type="protein sequence ID" value="KAJ1161042.1"/>
    <property type="molecule type" value="Genomic_DNA"/>
</dbReference>
<proteinExistence type="predicted"/>
<gene>
    <name evidence="1" type="ORF">NDU88_001530</name>
</gene>